<evidence type="ECO:0000256" key="3">
    <source>
        <dbReference type="ARBA" id="ARBA00023295"/>
    </source>
</evidence>
<keyword evidence="3 7" id="KW-0326">Glycosidase</keyword>
<sequence>MEQTTYREGTLRSTFSFENKIPYQNGIPYPSFDPQERQRYSLEGTWKKKRFQADHNWSMSERTEAWLKQTEKEGYTKRTFDDQAWENKQLPAPENHLTGKEEVHAAETYEDGVWYRKTFTWEHQLDQVVTLKCLGVSYVGDFWLNETYIGFHEGGFTPFAFDVSRVLTAGENTIVVRVDNPPWTTRLDTVPAVNNDFFNYTGIVQDIYLEMVPNVQVARVDIVPLSSAGDVKLTYVIENRTDEEKQVVLTPFLHDTDFRATNWLENPAAKSICTDKIGVNGLEAESMILQPHESKQITKMIQMANPKLWSIRTPHLYVFQLDIQEGDTVVDSFYSQFGIRTIATKETQITLNELPVFFAGVARHEEWPEYGRTAQWDRIVRDFRSISELHVNLVRTAHYPNHIETFIALDRFGLPSMSEIPLWQFETAHYEAQEVRGISYQMWREMIFSSYNRPSIVMWSTQNESKDVTLRKAYNEALVKEVKGDYPDGRLLTQSAAADQPGFEDASMEPLDVAGWTMYFGIFHGSTPYEGTKNFIEKAHQAWPNKPIMNTEYGIWSNADKSFIEKQVEIYNDVQLALVEKATVTPDGKVNPNGYLATIDYWTAFDWYVNHNEFYQTMGMLHMDRQTRKPLYDHFVKDHKRLLEKTNGIGSGMAQAPIRIAHSLVGDEGNKLTFSLDQPTAFMGAHYLQLELAFNQADPVTITLHNANQATSYTTFTLSEKMAIPLWKFDDHVREAVEAITIELAAGQKMNVASMQLSQTGN</sequence>
<evidence type="ECO:0000259" key="5">
    <source>
        <dbReference type="Pfam" id="PF02836"/>
    </source>
</evidence>
<evidence type="ECO:0000313" key="7">
    <source>
        <dbReference type="EMBL" id="MBM7837254.1"/>
    </source>
</evidence>
<dbReference type="Gene3D" id="2.60.120.260">
    <property type="entry name" value="Galactose-binding domain-like"/>
    <property type="match status" value="1"/>
</dbReference>
<evidence type="ECO:0000313" key="8">
    <source>
        <dbReference type="Proteomes" id="UP001179280"/>
    </source>
</evidence>
<dbReference type="InterPro" id="IPR017853">
    <property type="entry name" value="GH"/>
</dbReference>
<dbReference type="InterPro" id="IPR006103">
    <property type="entry name" value="Glyco_hydro_2_cat"/>
</dbReference>
<dbReference type="PANTHER" id="PTHR42732:SF1">
    <property type="entry name" value="BETA-MANNOSIDASE"/>
    <property type="match status" value="1"/>
</dbReference>
<dbReference type="InterPro" id="IPR006104">
    <property type="entry name" value="Glyco_hydro_2_N"/>
</dbReference>
<gene>
    <name evidence="7" type="ORF">JOC54_000485</name>
</gene>
<dbReference type="SUPFAM" id="SSF49785">
    <property type="entry name" value="Galactose-binding domain-like"/>
    <property type="match status" value="1"/>
</dbReference>
<organism evidence="7 8">
    <name type="scientific">Shouchella xiaoxiensis</name>
    <dbReference type="NCBI Taxonomy" id="766895"/>
    <lineage>
        <taxon>Bacteria</taxon>
        <taxon>Bacillati</taxon>
        <taxon>Bacillota</taxon>
        <taxon>Bacilli</taxon>
        <taxon>Bacillales</taxon>
        <taxon>Bacillaceae</taxon>
        <taxon>Shouchella</taxon>
    </lineage>
</organism>
<accession>A0ABS2SP04</accession>
<dbReference type="Gene3D" id="2.60.40.10">
    <property type="entry name" value="Immunoglobulins"/>
    <property type="match status" value="1"/>
</dbReference>
<dbReference type="GO" id="GO:0004566">
    <property type="term" value="F:beta-glucuronidase activity"/>
    <property type="evidence" value="ECO:0007669"/>
    <property type="project" value="UniProtKB-EC"/>
</dbReference>
<dbReference type="EMBL" id="JAFBCV010000001">
    <property type="protein sequence ID" value="MBM7837254.1"/>
    <property type="molecule type" value="Genomic_DNA"/>
</dbReference>
<keyword evidence="2 7" id="KW-0378">Hydrolase</keyword>
<dbReference type="InterPro" id="IPR006102">
    <property type="entry name" value="Ig-like_GH2"/>
</dbReference>
<feature type="domain" description="Glycoside hydrolase family 2 immunoglobulin-like beta-sandwich" evidence="4">
    <location>
        <begin position="278"/>
        <end position="340"/>
    </location>
</feature>
<reference evidence="7" key="1">
    <citation type="submission" date="2021-01" db="EMBL/GenBank/DDBJ databases">
        <title>Genomic Encyclopedia of Type Strains, Phase IV (KMG-IV): sequencing the most valuable type-strain genomes for metagenomic binning, comparative biology and taxonomic classification.</title>
        <authorList>
            <person name="Goeker M."/>
        </authorList>
    </citation>
    <scope>NUCLEOTIDE SEQUENCE</scope>
    <source>
        <strain evidence="7">DSM 21943</strain>
    </source>
</reference>
<dbReference type="PRINTS" id="PR00132">
    <property type="entry name" value="GLHYDRLASE2"/>
</dbReference>
<dbReference type="Pfam" id="PF00703">
    <property type="entry name" value="Glyco_hydro_2"/>
    <property type="match status" value="1"/>
</dbReference>
<feature type="domain" description="Glycosyl hydrolases family 2 sugar binding" evidence="6">
    <location>
        <begin position="42"/>
        <end position="212"/>
    </location>
</feature>
<dbReference type="Pfam" id="PF02836">
    <property type="entry name" value="Glyco_hydro_2_C"/>
    <property type="match status" value="1"/>
</dbReference>
<protein>
    <submittedName>
        <fullName evidence="7">Beta-glucuronidase</fullName>
        <ecNumber evidence="7">3.2.1.31</ecNumber>
    </submittedName>
</protein>
<evidence type="ECO:0000259" key="6">
    <source>
        <dbReference type="Pfam" id="PF02837"/>
    </source>
</evidence>
<dbReference type="SUPFAM" id="SSF51445">
    <property type="entry name" value="(Trans)glycosidases"/>
    <property type="match status" value="1"/>
</dbReference>
<evidence type="ECO:0000256" key="1">
    <source>
        <dbReference type="ARBA" id="ARBA00007401"/>
    </source>
</evidence>
<dbReference type="InterPro" id="IPR008979">
    <property type="entry name" value="Galactose-bd-like_sf"/>
</dbReference>
<dbReference type="InterPro" id="IPR013783">
    <property type="entry name" value="Ig-like_fold"/>
</dbReference>
<comment type="caution">
    <text evidence="7">The sequence shown here is derived from an EMBL/GenBank/DDBJ whole genome shotgun (WGS) entry which is preliminary data.</text>
</comment>
<dbReference type="PANTHER" id="PTHR42732">
    <property type="entry name" value="BETA-GALACTOSIDASE"/>
    <property type="match status" value="1"/>
</dbReference>
<dbReference type="Gene3D" id="3.20.20.80">
    <property type="entry name" value="Glycosidases"/>
    <property type="match status" value="1"/>
</dbReference>
<dbReference type="InterPro" id="IPR006101">
    <property type="entry name" value="Glyco_hydro_2"/>
</dbReference>
<dbReference type="Proteomes" id="UP001179280">
    <property type="component" value="Unassembled WGS sequence"/>
</dbReference>
<evidence type="ECO:0000259" key="4">
    <source>
        <dbReference type="Pfam" id="PF00703"/>
    </source>
</evidence>
<keyword evidence="8" id="KW-1185">Reference proteome</keyword>
<dbReference type="InterPro" id="IPR051913">
    <property type="entry name" value="GH2_Domain-Containing"/>
</dbReference>
<name>A0ABS2SP04_9BACI</name>
<dbReference type="RefSeq" id="WP_204464147.1">
    <property type="nucleotide sequence ID" value="NZ_JAFBCV010000001.1"/>
</dbReference>
<dbReference type="SUPFAM" id="SSF49303">
    <property type="entry name" value="beta-Galactosidase/glucuronidase domain"/>
    <property type="match status" value="1"/>
</dbReference>
<dbReference type="Pfam" id="PF02837">
    <property type="entry name" value="Glyco_hydro_2_N"/>
    <property type="match status" value="1"/>
</dbReference>
<dbReference type="InterPro" id="IPR036156">
    <property type="entry name" value="Beta-gal/glucu_dom_sf"/>
</dbReference>
<evidence type="ECO:0000256" key="2">
    <source>
        <dbReference type="ARBA" id="ARBA00022801"/>
    </source>
</evidence>
<feature type="domain" description="Glycoside hydrolase family 2 catalytic" evidence="5">
    <location>
        <begin position="343"/>
        <end position="628"/>
    </location>
</feature>
<dbReference type="EC" id="3.2.1.31" evidence="7"/>
<comment type="similarity">
    <text evidence="1">Belongs to the glycosyl hydrolase 2 family.</text>
</comment>
<proteinExistence type="inferred from homology"/>